<feature type="domain" description="Cyclic nucleotide-binding" evidence="4">
    <location>
        <begin position="13"/>
        <end position="119"/>
    </location>
</feature>
<dbReference type="PROSITE" id="PS50042">
    <property type="entry name" value="CNMP_BINDING_3"/>
    <property type="match status" value="1"/>
</dbReference>
<dbReference type="GO" id="GO:0003677">
    <property type="term" value="F:DNA binding"/>
    <property type="evidence" value="ECO:0007669"/>
    <property type="project" value="UniProtKB-KW"/>
</dbReference>
<dbReference type="AlphaFoldDB" id="A0A1G5RYR3"/>
<dbReference type="SMART" id="SM00100">
    <property type="entry name" value="cNMP"/>
    <property type="match status" value="1"/>
</dbReference>
<organism evidence="6 7">
    <name type="scientific">Acidaminobacter hydrogenoformans DSM 2784</name>
    <dbReference type="NCBI Taxonomy" id="1120920"/>
    <lineage>
        <taxon>Bacteria</taxon>
        <taxon>Bacillati</taxon>
        <taxon>Bacillota</taxon>
        <taxon>Clostridia</taxon>
        <taxon>Peptostreptococcales</taxon>
        <taxon>Acidaminobacteraceae</taxon>
        <taxon>Acidaminobacter</taxon>
    </lineage>
</organism>
<dbReference type="Proteomes" id="UP000199208">
    <property type="component" value="Unassembled WGS sequence"/>
</dbReference>
<dbReference type="InterPro" id="IPR018490">
    <property type="entry name" value="cNMP-bd_dom_sf"/>
</dbReference>
<keyword evidence="6" id="KW-0808">Transferase</keyword>
<dbReference type="SMART" id="SM00419">
    <property type="entry name" value="HTH_CRP"/>
    <property type="match status" value="1"/>
</dbReference>
<dbReference type="InterPro" id="IPR012318">
    <property type="entry name" value="HTH_CRP"/>
</dbReference>
<feature type="domain" description="HTH crp-type" evidence="5">
    <location>
        <begin position="150"/>
        <end position="218"/>
    </location>
</feature>
<protein>
    <submittedName>
        <fullName evidence="6">cAMP-binding domain of CRP or a regulatory subunit of cAMP-dependent protein kinases</fullName>
    </submittedName>
</protein>
<keyword evidence="7" id="KW-1185">Reference proteome</keyword>
<keyword evidence="6" id="KW-0418">Kinase</keyword>
<dbReference type="GO" id="GO:0003700">
    <property type="term" value="F:DNA-binding transcription factor activity"/>
    <property type="evidence" value="ECO:0007669"/>
    <property type="project" value="TreeGrafter"/>
</dbReference>
<dbReference type="InterPro" id="IPR050397">
    <property type="entry name" value="Env_Response_Regulators"/>
</dbReference>
<sequence>MSNTLTVLKRCRLFTNLHEGQIAHLLNVLGAKTVNYKKDTAIAIEGDSCERLGIVIEGKVDLQNILPSGKVVTLIQFGPAEVFGEALIFSKQTEYPVTITSGTACSILFIDKKEVVFLLTHHPVLLENFLGLLSDKLFFMNKKVKVLALETIRQKICDFILKEYKKQKKMKLDIPYSRKEMAELMSLQRPSLSRELINMREEGLIDFDKHTIEILDLEGVELEIL</sequence>
<dbReference type="PROSITE" id="PS51063">
    <property type="entry name" value="HTH_CRP_2"/>
    <property type="match status" value="1"/>
</dbReference>
<evidence type="ECO:0000256" key="1">
    <source>
        <dbReference type="ARBA" id="ARBA00023015"/>
    </source>
</evidence>
<dbReference type="STRING" id="1120920.SAMN03080599_01640"/>
<accession>A0A1G5RYR3</accession>
<dbReference type="GO" id="GO:0005829">
    <property type="term" value="C:cytosol"/>
    <property type="evidence" value="ECO:0007669"/>
    <property type="project" value="TreeGrafter"/>
</dbReference>
<evidence type="ECO:0000313" key="6">
    <source>
        <dbReference type="EMBL" id="SCZ79193.1"/>
    </source>
</evidence>
<proteinExistence type="predicted"/>
<evidence type="ECO:0000259" key="5">
    <source>
        <dbReference type="PROSITE" id="PS51063"/>
    </source>
</evidence>
<dbReference type="PANTHER" id="PTHR24567">
    <property type="entry name" value="CRP FAMILY TRANSCRIPTIONAL REGULATORY PROTEIN"/>
    <property type="match status" value="1"/>
</dbReference>
<keyword evidence="2" id="KW-0238">DNA-binding</keyword>
<evidence type="ECO:0000313" key="7">
    <source>
        <dbReference type="Proteomes" id="UP000199208"/>
    </source>
</evidence>
<dbReference type="InterPro" id="IPR014710">
    <property type="entry name" value="RmlC-like_jellyroll"/>
</dbReference>
<dbReference type="GO" id="GO:0016301">
    <property type="term" value="F:kinase activity"/>
    <property type="evidence" value="ECO:0007669"/>
    <property type="project" value="UniProtKB-KW"/>
</dbReference>
<keyword evidence="3" id="KW-0804">Transcription</keyword>
<evidence type="ECO:0000256" key="3">
    <source>
        <dbReference type="ARBA" id="ARBA00023163"/>
    </source>
</evidence>
<dbReference type="Gene3D" id="2.60.120.10">
    <property type="entry name" value="Jelly Rolls"/>
    <property type="match status" value="1"/>
</dbReference>
<dbReference type="Pfam" id="PF13545">
    <property type="entry name" value="HTH_Crp_2"/>
    <property type="match status" value="1"/>
</dbReference>
<dbReference type="EMBL" id="FMWL01000006">
    <property type="protein sequence ID" value="SCZ79193.1"/>
    <property type="molecule type" value="Genomic_DNA"/>
</dbReference>
<keyword evidence="1" id="KW-0805">Transcription regulation</keyword>
<evidence type="ECO:0000259" key="4">
    <source>
        <dbReference type="PROSITE" id="PS50042"/>
    </source>
</evidence>
<dbReference type="CDD" id="cd00038">
    <property type="entry name" value="CAP_ED"/>
    <property type="match status" value="1"/>
</dbReference>
<reference evidence="6 7" key="1">
    <citation type="submission" date="2016-10" db="EMBL/GenBank/DDBJ databases">
        <authorList>
            <person name="de Groot N.N."/>
        </authorList>
    </citation>
    <scope>NUCLEOTIDE SEQUENCE [LARGE SCALE GENOMIC DNA]</scope>
    <source>
        <strain evidence="6 7">DSM 2784</strain>
    </source>
</reference>
<dbReference type="InterPro" id="IPR000595">
    <property type="entry name" value="cNMP-bd_dom"/>
</dbReference>
<evidence type="ECO:0000256" key="2">
    <source>
        <dbReference type="ARBA" id="ARBA00023125"/>
    </source>
</evidence>
<dbReference type="PANTHER" id="PTHR24567:SF58">
    <property type="entry name" value="CYCLIC AMP-BINDING REGULATORY PROTEIN"/>
    <property type="match status" value="1"/>
</dbReference>
<gene>
    <name evidence="6" type="ORF">SAMN03080599_01640</name>
</gene>
<name>A0A1G5RYR3_9FIRM</name>
<dbReference type="SUPFAM" id="SSF46785">
    <property type="entry name" value="Winged helix' DNA-binding domain"/>
    <property type="match status" value="1"/>
</dbReference>
<dbReference type="SUPFAM" id="SSF51206">
    <property type="entry name" value="cAMP-binding domain-like"/>
    <property type="match status" value="1"/>
</dbReference>
<dbReference type="RefSeq" id="WP_170829364.1">
    <property type="nucleotide sequence ID" value="NZ_FMWL01000006.1"/>
</dbReference>
<dbReference type="Pfam" id="PF00027">
    <property type="entry name" value="cNMP_binding"/>
    <property type="match status" value="1"/>
</dbReference>
<dbReference type="InterPro" id="IPR036390">
    <property type="entry name" value="WH_DNA-bd_sf"/>
</dbReference>